<name>A0ABQ8ZBX3_9EUKA</name>
<feature type="domain" description="Reverse transcriptase" evidence="1">
    <location>
        <begin position="152"/>
        <end position="380"/>
    </location>
</feature>
<proteinExistence type="predicted"/>
<dbReference type="Pfam" id="PF00078">
    <property type="entry name" value="RVT_1"/>
    <property type="match status" value="1"/>
</dbReference>
<comment type="caution">
    <text evidence="2">The sequence shown here is derived from an EMBL/GenBank/DDBJ whole genome shotgun (WGS) entry which is preliminary data.</text>
</comment>
<dbReference type="SUPFAM" id="SSF56672">
    <property type="entry name" value="DNA/RNA polymerases"/>
    <property type="match status" value="1"/>
</dbReference>
<sequence>MKLKKLIHEIKKINSKKWYKLINQINIEFEHNGKYWKLINKIRKSSTKIILNNKNLEKTYFDYCKEISKKPERKIIKLIKEHYFKKFEDLKPMDTSEIFSLENIYELIKYQKNKAVKDFDKIQFYKLDPKKKNQKEYLYFLKNVQKIFLYWIDNPREEIINFIKERNILFIHKAGDEGVPLNYRPISINNTLARFFLKLIYKGIEDSWSLVSDSQFGFKKKLDTRIAVLNLLFELEKLKKKYKNKDFFIVTIDIKKCFDTISHILVHYALNKYIKNEKIKIWLQKYYKNEGIGVYQGYHLSSLMFGYISHLLIEEIKYFVHHVQMFADDLILIMEGPISEIDKKLIIIFKIIQEFEMNPNTKKTLKSNQLSKIKYLGIWIEKKKHF</sequence>
<evidence type="ECO:0000313" key="2">
    <source>
        <dbReference type="EMBL" id="KAJ6254371.1"/>
    </source>
</evidence>
<protein>
    <recommendedName>
        <fullName evidence="1">Reverse transcriptase domain-containing protein</fullName>
    </recommendedName>
</protein>
<reference evidence="2" key="1">
    <citation type="submission" date="2022-08" db="EMBL/GenBank/DDBJ databases">
        <title>Novel sulfate-reducing endosymbionts in the free-living metamonad Anaeramoeba.</title>
        <authorList>
            <person name="Jerlstrom-Hultqvist J."/>
            <person name="Cepicka I."/>
            <person name="Gallot-Lavallee L."/>
            <person name="Salas-Leiva D."/>
            <person name="Curtis B.A."/>
            <person name="Zahonova K."/>
            <person name="Pipaliya S."/>
            <person name="Dacks J."/>
            <person name="Roger A.J."/>
        </authorList>
    </citation>
    <scope>NUCLEOTIDE SEQUENCE</scope>
    <source>
        <strain evidence="2">Schooner1</strain>
    </source>
</reference>
<dbReference type="Proteomes" id="UP001150062">
    <property type="component" value="Unassembled WGS sequence"/>
</dbReference>
<accession>A0ABQ8ZBX3</accession>
<dbReference type="PANTHER" id="PTHR19446">
    <property type="entry name" value="REVERSE TRANSCRIPTASES"/>
    <property type="match status" value="1"/>
</dbReference>
<keyword evidence="3" id="KW-1185">Reference proteome</keyword>
<dbReference type="PROSITE" id="PS50878">
    <property type="entry name" value="RT_POL"/>
    <property type="match status" value="1"/>
</dbReference>
<dbReference type="EMBL" id="JAOAOG010000022">
    <property type="protein sequence ID" value="KAJ6254371.1"/>
    <property type="molecule type" value="Genomic_DNA"/>
</dbReference>
<evidence type="ECO:0000313" key="3">
    <source>
        <dbReference type="Proteomes" id="UP001150062"/>
    </source>
</evidence>
<dbReference type="InterPro" id="IPR000477">
    <property type="entry name" value="RT_dom"/>
</dbReference>
<dbReference type="InterPro" id="IPR043502">
    <property type="entry name" value="DNA/RNA_pol_sf"/>
</dbReference>
<organism evidence="2 3">
    <name type="scientific">Anaeramoeba flamelloides</name>
    <dbReference type="NCBI Taxonomy" id="1746091"/>
    <lineage>
        <taxon>Eukaryota</taxon>
        <taxon>Metamonada</taxon>
        <taxon>Anaeramoebidae</taxon>
        <taxon>Anaeramoeba</taxon>
    </lineage>
</organism>
<evidence type="ECO:0000259" key="1">
    <source>
        <dbReference type="PROSITE" id="PS50878"/>
    </source>
</evidence>
<gene>
    <name evidence="2" type="ORF">M0813_12461</name>
</gene>